<comment type="caution">
    <text evidence="2">The sequence shown here is derived from an EMBL/GenBank/DDBJ whole genome shotgun (WGS) entry which is preliminary data.</text>
</comment>
<name>A0AAD7CPL3_MYCRO</name>
<keyword evidence="3" id="KW-1185">Reference proteome</keyword>
<sequence>MAIKKLSILMFPLPSGKSTGFWKCRSRLTASLAHCSCVLLRAHNPSRALHLVNSSNCLTGSSAHAPISGVKNRPQWFRFNYATDSRTSHNFYGLSWFFNWCFLLGFRFVFAASPFLGSFFDKVIWIFCMITLPSLIAAKELPTVETCHRPRQLNLEPQAITWVEVLPNGITFRACYSGLLALCDSDSFNLISIGIPTQRLRQPGLAPYVENLSDATSQLENIPEDICRT</sequence>
<evidence type="ECO:0000313" key="3">
    <source>
        <dbReference type="Proteomes" id="UP001221757"/>
    </source>
</evidence>
<evidence type="ECO:0000313" key="2">
    <source>
        <dbReference type="EMBL" id="KAJ7656662.1"/>
    </source>
</evidence>
<gene>
    <name evidence="2" type="ORF">B0H17DRAFT_1146098</name>
</gene>
<dbReference type="EMBL" id="JARKIE010000297">
    <property type="protein sequence ID" value="KAJ7656662.1"/>
    <property type="molecule type" value="Genomic_DNA"/>
</dbReference>
<reference evidence="2" key="1">
    <citation type="submission" date="2023-03" db="EMBL/GenBank/DDBJ databases">
        <title>Massive genome expansion in bonnet fungi (Mycena s.s.) driven by repeated elements and novel gene families across ecological guilds.</title>
        <authorList>
            <consortium name="Lawrence Berkeley National Laboratory"/>
            <person name="Harder C.B."/>
            <person name="Miyauchi S."/>
            <person name="Viragh M."/>
            <person name="Kuo A."/>
            <person name="Thoen E."/>
            <person name="Andreopoulos B."/>
            <person name="Lu D."/>
            <person name="Skrede I."/>
            <person name="Drula E."/>
            <person name="Henrissat B."/>
            <person name="Morin E."/>
            <person name="Kohler A."/>
            <person name="Barry K."/>
            <person name="LaButti K."/>
            <person name="Morin E."/>
            <person name="Salamov A."/>
            <person name="Lipzen A."/>
            <person name="Mereny Z."/>
            <person name="Hegedus B."/>
            <person name="Baldrian P."/>
            <person name="Stursova M."/>
            <person name="Weitz H."/>
            <person name="Taylor A."/>
            <person name="Grigoriev I.V."/>
            <person name="Nagy L.G."/>
            <person name="Martin F."/>
            <person name="Kauserud H."/>
        </authorList>
    </citation>
    <scope>NUCLEOTIDE SEQUENCE</scope>
    <source>
        <strain evidence="2">CBHHK067</strain>
    </source>
</reference>
<dbReference type="Proteomes" id="UP001221757">
    <property type="component" value="Unassembled WGS sequence"/>
</dbReference>
<keyword evidence="1" id="KW-0472">Membrane</keyword>
<keyword evidence="1" id="KW-1133">Transmembrane helix</keyword>
<keyword evidence="1" id="KW-0812">Transmembrane</keyword>
<accession>A0AAD7CPL3</accession>
<evidence type="ECO:0000256" key="1">
    <source>
        <dbReference type="SAM" id="Phobius"/>
    </source>
</evidence>
<dbReference type="AlphaFoldDB" id="A0AAD7CPL3"/>
<feature type="transmembrane region" description="Helical" evidence="1">
    <location>
        <begin position="96"/>
        <end position="117"/>
    </location>
</feature>
<organism evidence="2 3">
    <name type="scientific">Mycena rosella</name>
    <name type="common">Pink bonnet</name>
    <name type="synonym">Agaricus rosellus</name>
    <dbReference type="NCBI Taxonomy" id="1033263"/>
    <lineage>
        <taxon>Eukaryota</taxon>
        <taxon>Fungi</taxon>
        <taxon>Dikarya</taxon>
        <taxon>Basidiomycota</taxon>
        <taxon>Agaricomycotina</taxon>
        <taxon>Agaricomycetes</taxon>
        <taxon>Agaricomycetidae</taxon>
        <taxon>Agaricales</taxon>
        <taxon>Marasmiineae</taxon>
        <taxon>Mycenaceae</taxon>
        <taxon>Mycena</taxon>
    </lineage>
</organism>
<proteinExistence type="predicted"/>
<protein>
    <submittedName>
        <fullName evidence="2">Uncharacterized protein</fullName>
    </submittedName>
</protein>